<organism evidence="2 3">
    <name type="scientific">Xiphophorus maculatus</name>
    <name type="common">Southern platyfish</name>
    <name type="synonym">Platypoecilus maculatus</name>
    <dbReference type="NCBI Taxonomy" id="8083"/>
    <lineage>
        <taxon>Eukaryota</taxon>
        <taxon>Metazoa</taxon>
        <taxon>Chordata</taxon>
        <taxon>Craniata</taxon>
        <taxon>Vertebrata</taxon>
        <taxon>Euteleostomi</taxon>
        <taxon>Actinopterygii</taxon>
        <taxon>Neopterygii</taxon>
        <taxon>Teleostei</taxon>
        <taxon>Neoteleostei</taxon>
        <taxon>Acanthomorphata</taxon>
        <taxon>Ovalentaria</taxon>
        <taxon>Atherinomorphae</taxon>
        <taxon>Cyprinodontiformes</taxon>
        <taxon>Poeciliidae</taxon>
        <taxon>Poeciliinae</taxon>
        <taxon>Xiphophorus</taxon>
    </lineage>
</organism>
<sequence>GVKQVVTNLSVFNVTTSSLFVYWTKPKGSSSFYRIHWKGGEISLQRNVSETYLTISNLTAGEQYTITVSAVAADKLTEGKSETVVIYTSK</sequence>
<dbReference type="OMA" id="EGTYGYI"/>
<dbReference type="GeneTree" id="ENSGT00940000177179"/>
<dbReference type="Gene3D" id="2.60.40.10">
    <property type="entry name" value="Immunoglobulins"/>
    <property type="match status" value="1"/>
</dbReference>
<dbReference type="InParanoid" id="A0A3B5QH57"/>
<keyword evidence="3" id="KW-1185">Reference proteome</keyword>
<evidence type="ECO:0000313" key="2">
    <source>
        <dbReference type="Ensembl" id="ENSXMAP00000030253.1"/>
    </source>
</evidence>
<accession>A0A3B5QH57</accession>
<dbReference type="SMART" id="SM00060">
    <property type="entry name" value="FN3"/>
    <property type="match status" value="1"/>
</dbReference>
<name>A0A3B5QH57_XIPMA</name>
<protein>
    <recommendedName>
        <fullName evidence="1">Fibronectin type-III domain-containing protein</fullName>
    </recommendedName>
</protein>
<reference evidence="2" key="3">
    <citation type="submission" date="2025-08" db="UniProtKB">
        <authorList>
            <consortium name="Ensembl"/>
        </authorList>
    </citation>
    <scope>IDENTIFICATION</scope>
    <source>
        <strain evidence="2">JP 163 A</strain>
    </source>
</reference>
<dbReference type="Pfam" id="PF00041">
    <property type="entry name" value="fn3"/>
    <property type="match status" value="1"/>
</dbReference>
<dbReference type="Proteomes" id="UP000002852">
    <property type="component" value="Unassembled WGS sequence"/>
</dbReference>
<dbReference type="STRING" id="8083.ENSXMAP00000030253"/>
<dbReference type="AlphaFoldDB" id="A0A3B5QH57"/>
<evidence type="ECO:0000259" key="1">
    <source>
        <dbReference type="PROSITE" id="PS50853"/>
    </source>
</evidence>
<proteinExistence type="predicted"/>
<dbReference type="Ensembl" id="ENSXMAT00000024806.1">
    <property type="protein sequence ID" value="ENSXMAP00000030253.1"/>
    <property type="gene ID" value="ENSXMAG00000021724.1"/>
</dbReference>
<reference evidence="3" key="1">
    <citation type="submission" date="2012-01" db="EMBL/GenBank/DDBJ databases">
        <authorList>
            <person name="Walter R."/>
            <person name="Schartl M."/>
            <person name="Warren W."/>
        </authorList>
    </citation>
    <scope>NUCLEOTIDE SEQUENCE [LARGE SCALE GENOMIC DNA]</scope>
    <source>
        <strain evidence="3">JP 163 A</strain>
    </source>
</reference>
<reference evidence="3" key="2">
    <citation type="journal article" date="2013" name="Nat. Genet.">
        <title>The genome of the platyfish, Xiphophorus maculatus, provides insights into evolutionary adaptation and several complex traits.</title>
        <authorList>
            <person name="Schartl M."/>
            <person name="Walter R.B."/>
            <person name="Shen Y."/>
            <person name="Garcia T."/>
            <person name="Catchen J."/>
            <person name="Amores A."/>
            <person name="Braasch I."/>
            <person name="Chalopin D."/>
            <person name="Volff J.N."/>
            <person name="Lesch K.P."/>
            <person name="Bisazza A."/>
            <person name="Minx P."/>
            <person name="Hillier L."/>
            <person name="Wilson R.K."/>
            <person name="Fuerstenberg S."/>
            <person name="Boore J."/>
            <person name="Searle S."/>
            <person name="Postlethwait J.H."/>
            <person name="Warren W.C."/>
        </authorList>
    </citation>
    <scope>NUCLEOTIDE SEQUENCE [LARGE SCALE GENOMIC DNA]</scope>
    <source>
        <strain evidence="3">JP 163 A</strain>
    </source>
</reference>
<evidence type="ECO:0000313" key="3">
    <source>
        <dbReference type="Proteomes" id="UP000002852"/>
    </source>
</evidence>
<dbReference type="SUPFAM" id="SSF49265">
    <property type="entry name" value="Fibronectin type III"/>
    <property type="match status" value="1"/>
</dbReference>
<dbReference type="PROSITE" id="PS50853">
    <property type="entry name" value="FN3"/>
    <property type="match status" value="1"/>
</dbReference>
<reference evidence="2" key="4">
    <citation type="submission" date="2025-09" db="UniProtKB">
        <authorList>
            <consortium name="Ensembl"/>
        </authorList>
    </citation>
    <scope>IDENTIFICATION</scope>
    <source>
        <strain evidence="2">JP 163 A</strain>
    </source>
</reference>
<dbReference type="InterPro" id="IPR003961">
    <property type="entry name" value="FN3_dom"/>
</dbReference>
<dbReference type="InterPro" id="IPR013783">
    <property type="entry name" value="Ig-like_fold"/>
</dbReference>
<feature type="domain" description="Fibronectin type-III" evidence="1">
    <location>
        <begin position="5"/>
        <end position="90"/>
    </location>
</feature>
<dbReference type="CDD" id="cd00063">
    <property type="entry name" value="FN3"/>
    <property type="match status" value="1"/>
</dbReference>
<dbReference type="InterPro" id="IPR036116">
    <property type="entry name" value="FN3_sf"/>
</dbReference>